<dbReference type="PANTHER" id="PTHR33823:SF4">
    <property type="entry name" value="GENERAL STRESS PROTEIN 16O"/>
    <property type="match status" value="1"/>
</dbReference>
<evidence type="ECO:0000256" key="3">
    <source>
        <dbReference type="ARBA" id="ARBA00022833"/>
    </source>
</evidence>
<keyword evidence="2" id="KW-0863">Zinc-finger</keyword>
<feature type="zinc finger region" description="dksA C4-type" evidence="4">
    <location>
        <begin position="92"/>
        <end position="116"/>
    </location>
</feature>
<dbReference type="InterPro" id="IPR014240">
    <property type="entry name" value="YteA"/>
</dbReference>
<dbReference type="RefSeq" id="WP_039253425.1">
    <property type="nucleotide sequence ID" value="NZ_JENJ01000011.1"/>
</dbReference>
<keyword evidence="3" id="KW-0862">Zinc</keyword>
<evidence type="ECO:0000259" key="5">
    <source>
        <dbReference type="Pfam" id="PF01258"/>
    </source>
</evidence>
<dbReference type="InterPro" id="IPR037187">
    <property type="entry name" value="DnaK_N"/>
</dbReference>
<dbReference type="OrthoDB" id="9811543at2"/>
<dbReference type="PANTHER" id="PTHR33823">
    <property type="entry name" value="RNA POLYMERASE-BINDING TRANSCRIPTION FACTOR DKSA-RELATED"/>
    <property type="match status" value="1"/>
</dbReference>
<dbReference type="EMBL" id="JENJ01000011">
    <property type="protein sequence ID" value="KGM97365.1"/>
    <property type="molecule type" value="Genomic_DNA"/>
</dbReference>
<protein>
    <submittedName>
        <fullName evidence="6">General stress protein</fullName>
    </submittedName>
</protein>
<dbReference type="Pfam" id="PF01258">
    <property type="entry name" value="zf-dskA_traR"/>
    <property type="match status" value="1"/>
</dbReference>
<evidence type="ECO:0000313" key="6">
    <source>
        <dbReference type="EMBL" id="KGM97365.1"/>
    </source>
</evidence>
<gene>
    <name evidence="6" type="ORF">Z968_03620</name>
</gene>
<dbReference type="GO" id="GO:0008270">
    <property type="term" value="F:zinc ion binding"/>
    <property type="evidence" value="ECO:0007669"/>
    <property type="project" value="UniProtKB-KW"/>
</dbReference>
<dbReference type="SUPFAM" id="SSF57716">
    <property type="entry name" value="Glucocorticoid receptor-like (DNA-binding domain)"/>
    <property type="match status" value="1"/>
</dbReference>
<proteinExistence type="predicted"/>
<dbReference type="PROSITE" id="PS51128">
    <property type="entry name" value="ZF_DKSA_2"/>
    <property type="match status" value="1"/>
</dbReference>
<dbReference type="InterPro" id="IPR000962">
    <property type="entry name" value="Znf_DskA_TraR"/>
</dbReference>
<dbReference type="SUPFAM" id="SSF109635">
    <property type="entry name" value="DnaK suppressor protein DksA, alpha-hairpin domain"/>
    <property type="match status" value="1"/>
</dbReference>
<reference evidence="6 7" key="1">
    <citation type="submission" date="2014-01" db="EMBL/GenBank/DDBJ databases">
        <title>Plasmidome dynamics in the species complex Clostridium novyi sensu lato converts strains of independent lineages into distinctly different pathogens.</title>
        <authorList>
            <person name="Skarin H."/>
            <person name="Segerman B."/>
        </authorList>
    </citation>
    <scope>NUCLEOTIDE SEQUENCE [LARGE SCALE GENOMIC DNA]</scope>
    <source>
        <strain evidence="6 7">4552</strain>
    </source>
</reference>
<dbReference type="NCBIfam" id="TIGR02890">
    <property type="entry name" value="bacill_yteA"/>
    <property type="match status" value="1"/>
</dbReference>
<evidence type="ECO:0000256" key="4">
    <source>
        <dbReference type="PROSITE-ProRule" id="PRU00510"/>
    </source>
</evidence>
<evidence type="ECO:0000256" key="2">
    <source>
        <dbReference type="ARBA" id="ARBA00022771"/>
    </source>
</evidence>
<dbReference type="AlphaFoldDB" id="A0A0A0ICQ3"/>
<keyword evidence="1" id="KW-0479">Metal-binding</keyword>
<evidence type="ECO:0000256" key="1">
    <source>
        <dbReference type="ARBA" id="ARBA00022723"/>
    </source>
</evidence>
<evidence type="ECO:0000313" key="7">
    <source>
        <dbReference type="Proteomes" id="UP000030012"/>
    </source>
</evidence>
<accession>A0A0A0ICQ3</accession>
<dbReference type="Proteomes" id="UP000030012">
    <property type="component" value="Unassembled WGS sequence"/>
</dbReference>
<sequence>MKEKRKQHFRDKLYKEKKQVEELINKIKEFEPVKFSSEANSELSIYSNHPADIGQEFLDKAKGIALEKAELEKLHEINESLYDMEHGMYGVCRICKKQIPDDRLEAVPYAKYCVQCKNNQDKLISMKNRGKPNDEKVIEETFGAGNNNNSKAMYFNIEDSYLSVEMSNEIDNIYEFNDYNEENENIGFVEEVEKISNQQYINQLPD</sequence>
<name>A0A0A0ICQ3_CLONO</name>
<organism evidence="6 7">
    <name type="scientific">Clostridium novyi A str. 4552</name>
    <dbReference type="NCBI Taxonomy" id="1444289"/>
    <lineage>
        <taxon>Bacteria</taxon>
        <taxon>Bacillati</taxon>
        <taxon>Bacillota</taxon>
        <taxon>Clostridia</taxon>
        <taxon>Eubacteriales</taxon>
        <taxon>Clostridiaceae</taxon>
        <taxon>Clostridium</taxon>
    </lineage>
</organism>
<feature type="domain" description="Zinc finger DksA/TraR C4-type" evidence="5">
    <location>
        <begin position="87"/>
        <end position="118"/>
    </location>
</feature>
<dbReference type="Gene3D" id="1.20.120.910">
    <property type="entry name" value="DksA, coiled-coil domain"/>
    <property type="match status" value="1"/>
</dbReference>
<comment type="caution">
    <text evidence="6">The sequence shown here is derived from an EMBL/GenBank/DDBJ whole genome shotgun (WGS) entry which is preliminary data.</text>
</comment>